<evidence type="ECO:0000313" key="1">
    <source>
        <dbReference type="EMBL" id="DAF62259.1"/>
    </source>
</evidence>
<organism evidence="1">
    <name type="scientific">Myoviridae sp. ctIty1</name>
    <dbReference type="NCBI Taxonomy" id="2827673"/>
    <lineage>
        <taxon>Viruses</taxon>
        <taxon>Duplodnaviria</taxon>
        <taxon>Heunggongvirae</taxon>
        <taxon>Uroviricota</taxon>
        <taxon>Caudoviricetes</taxon>
    </lineage>
</organism>
<name>A0A8S5TGU0_9CAUD</name>
<proteinExistence type="predicted"/>
<reference evidence="1" key="1">
    <citation type="journal article" date="2021" name="Proc. Natl. Acad. Sci. U.S.A.">
        <title>A Catalog of Tens of Thousands of Viruses from Human Metagenomes Reveals Hidden Associations with Chronic Diseases.</title>
        <authorList>
            <person name="Tisza M.J."/>
            <person name="Buck C.B."/>
        </authorList>
    </citation>
    <scope>NUCLEOTIDE SEQUENCE</scope>
    <source>
        <strain evidence="1">CtIty1</strain>
    </source>
</reference>
<dbReference type="EMBL" id="BK032823">
    <property type="protein sequence ID" value="DAF62259.1"/>
    <property type="molecule type" value="Genomic_DNA"/>
</dbReference>
<sequence length="170" mass="19411">MKEVIKTIAKLVVVLSLFFACTNVSAFSTYVRDDVTGALRINFVSESFGLFKTDKENVYKGRVTMKVKDLEGKLNGNNPEIEVYYLWDKNTGKFYLTTGKVDGQKVQGAKWGPIKMDSSTFEVDKSVTYYIFYRMWLNNEETETGERLNTVTLMQLFHLIKDGAIPSIDN</sequence>
<accession>A0A8S5TGU0</accession>
<protein>
    <submittedName>
        <fullName evidence="1">Uncharacterized protein</fullName>
    </submittedName>
</protein>
<dbReference type="PROSITE" id="PS51257">
    <property type="entry name" value="PROKAR_LIPOPROTEIN"/>
    <property type="match status" value="1"/>
</dbReference>